<gene>
    <name evidence="1" type="ORF">ACOLOM_LOCUS4612</name>
</gene>
<dbReference type="EMBL" id="CAJVPT010007805">
    <property type="protein sequence ID" value="CAG8544896.1"/>
    <property type="molecule type" value="Genomic_DNA"/>
</dbReference>
<evidence type="ECO:0000313" key="1">
    <source>
        <dbReference type="EMBL" id="CAG8544896.1"/>
    </source>
</evidence>
<name>A0ACA9LWJ8_9GLOM</name>
<keyword evidence="2" id="KW-1185">Reference proteome</keyword>
<accession>A0ACA9LWJ8</accession>
<organism evidence="1 2">
    <name type="scientific">Acaulospora colombiana</name>
    <dbReference type="NCBI Taxonomy" id="27376"/>
    <lineage>
        <taxon>Eukaryota</taxon>
        <taxon>Fungi</taxon>
        <taxon>Fungi incertae sedis</taxon>
        <taxon>Mucoromycota</taxon>
        <taxon>Glomeromycotina</taxon>
        <taxon>Glomeromycetes</taxon>
        <taxon>Diversisporales</taxon>
        <taxon>Acaulosporaceae</taxon>
        <taxon>Acaulospora</taxon>
    </lineage>
</organism>
<protein>
    <submittedName>
        <fullName evidence="1">15368_t:CDS:1</fullName>
    </submittedName>
</protein>
<evidence type="ECO:0000313" key="2">
    <source>
        <dbReference type="Proteomes" id="UP000789525"/>
    </source>
</evidence>
<proteinExistence type="predicted"/>
<sequence>MSSLNESYEAFRRQVASQPVYAPPNTSKNATASLNSQSSSRVADAHPKKKAKKAVYPQSSDAGTVFKHTLSQLHNVIRFLKEKIDSPQTAEDLKRENIADITSNSKLYELMIKNPKIVYNPEDRTFQYKPVYPIRSKEDLLNLLKERKDKVGVPRGMSFKELDDCTDLTKVIEELESEGKIMVIRLMKDNSPRLLYWNDQRYNTPMDKEFVDMFNSVKVPDESDLKKSLEADPTFTWDFTSIEDNIEAQKLLVAAITRNDQYRFDDDQKRKLEMLEDIVQQTPSKANHNLNIASVPHPELSAENEGVQPISGNEQSDPPVEPQKKKPGRKPLTNTPSSKRKAQNRAAQRAFRERKERYVKELESKIEELESLSAKSVQENQQLKKLVEKLQDENFLLKQTSFNFEFTPDEATTALDKDITDLVSPHANLSPNPAENPLNPYTPPSSNASDDEPSTPNSALAGESDKTKDASNPSSKSSPQILPLTSSSHNSSAASSSVQLPSSKPKSAEEFCEKLTDRGCEDGSKGESSSRLSSAFTEYRDPTPFIQNIDNPFSESTPLPPLFDENFQEFGGFTSITASIDENKHSYVVSLDDKSKKFLPCTKVWERIQQHPKFDDLEGDEIDQLCAELKSKARCSGNGPVVPEEELEAVLVKLEEK</sequence>
<reference evidence="1" key="1">
    <citation type="submission" date="2021-06" db="EMBL/GenBank/DDBJ databases">
        <authorList>
            <person name="Kallberg Y."/>
            <person name="Tangrot J."/>
            <person name="Rosling A."/>
        </authorList>
    </citation>
    <scope>NUCLEOTIDE SEQUENCE</scope>
    <source>
        <strain evidence="1">CL356</strain>
    </source>
</reference>
<comment type="caution">
    <text evidence="1">The sequence shown here is derived from an EMBL/GenBank/DDBJ whole genome shotgun (WGS) entry which is preliminary data.</text>
</comment>
<dbReference type="Proteomes" id="UP000789525">
    <property type="component" value="Unassembled WGS sequence"/>
</dbReference>